<dbReference type="RefSeq" id="WP_135444637.1">
    <property type="nucleotide sequence ID" value="NZ_SRLE01000009.1"/>
</dbReference>
<accession>A0A4Z0LZ28</accession>
<reference evidence="1 2" key="1">
    <citation type="submission" date="2019-04" db="EMBL/GenBank/DDBJ databases">
        <title>Taxonomy of novel Haliea sp. from mangrove soil of West Coast of India.</title>
        <authorList>
            <person name="Verma A."/>
            <person name="Kumar P."/>
            <person name="Krishnamurthi S."/>
        </authorList>
    </citation>
    <scope>NUCLEOTIDE SEQUENCE [LARGE SCALE GENOMIC DNA]</scope>
    <source>
        <strain evidence="1 2">SAOS-164</strain>
    </source>
</reference>
<dbReference type="InterPro" id="IPR027417">
    <property type="entry name" value="P-loop_NTPase"/>
</dbReference>
<dbReference type="Gene3D" id="3.40.50.300">
    <property type="entry name" value="P-loop containing nucleotide triphosphate hydrolases"/>
    <property type="match status" value="1"/>
</dbReference>
<dbReference type="EMBL" id="SRLE01000009">
    <property type="protein sequence ID" value="TGD72480.1"/>
    <property type="molecule type" value="Genomic_DNA"/>
</dbReference>
<comment type="caution">
    <text evidence="1">The sequence shown here is derived from an EMBL/GenBank/DDBJ whole genome shotgun (WGS) entry which is preliminary data.</text>
</comment>
<dbReference type="Proteomes" id="UP000298050">
    <property type="component" value="Unassembled WGS sequence"/>
</dbReference>
<proteinExistence type="predicted"/>
<sequence>MLWREWLSAEDQLKTGRYACILAGMRTGSNLLQSYLNQCPGIVCLGELFNPVFVGVDRPDMEEGGFGGYRRDDVQARDRDRIAFFNRLLAEAGNRELVFRLFDGHGAWAWRRVMRNRQARKVVLTRDPLEAYVSLELARATRQWVLLDSADRKVTQIEFNPVDYLAFAQERATYYSNICGRLEASGQAFVRIDYAELDDLEAVNRVIDFICPGQALSALPDTLVRQNPGTLAAKIANYDEVAGFLEARSTRTIRPF</sequence>
<name>A0A4Z0LZ28_9GAMM</name>
<evidence type="ECO:0008006" key="3">
    <source>
        <dbReference type="Google" id="ProtNLM"/>
    </source>
</evidence>
<evidence type="ECO:0000313" key="1">
    <source>
        <dbReference type="EMBL" id="TGD72480.1"/>
    </source>
</evidence>
<evidence type="ECO:0000313" key="2">
    <source>
        <dbReference type="Proteomes" id="UP000298050"/>
    </source>
</evidence>
<protein>
    <recommendedName>
        <fullName evidence="3">Sulfotransferase</fullName>
    </recommendedName>
</protein>
<dbReference type="SUPFAM" id="SSF52540">
    <property type="entry name" value="P-loop containing nucleoside triphosphate hydrolases"/>
    <property type="match status" value="1"/>
</dbReference>
<gene>
    <name evidence="1" type="ORF">E4634_13175</name>
</gene>
<dbReference type="OrthoDB" id="7845842at2"/>
<dbReference type="AlphaFoldDB" id="A0A4Z0LZ28"/>
<keyword evidence="2" id="KW-1185">Reference proteome</keyword>
<organism evidence="1 2">
    <name type="scientific">Mangrovimicrobium sediminis</name>
    <dbReference type="NCBI Taxonomy" id="2562682"/>
    <lineage>
        <taxon>Bacteria</taxon>
        <taxon>Pseudomonadati</taxon>
        <taxon>Pseudomonadota</taxon>
        <taxon>Gammaproteobacteria</taxon>
        <taxon>Cellvibrionales</taxon>
        <taxon>Halieaceae</taxon>
        <taxon>Mangrovimicrobium</taxon>
    </lineage>
</organism>